<dbReference type="STRING" id="1210086.GCA_001613105_07341"/>
<organism evidence="5 6">
    <name type="scientific">Nocardia pseudobrasiliensis</name>
    <dbReference type="NCBI Taxonomy" id="45979"/>
    <lineage>
        <taxon>Bacteria</taxon>
        <taxon>Bacillati</taxon>
        <taxon>Actinomycetota</taxon>
        <taxon>Actinomycetes</taxon>
        <taxon>Mycobacteriales</taxon>
        <taxon>Nocardiaceae</taxon>
        <taxon>Nocardia</taxon>
    </lineage>
</organism>
<feature type="region of interest" description="Disordered" evidence="3">
    <location>
        <begin position="1"/>
        <end position="26"/>
    </location>
</feature>
<dbReference type="SUPFAM" id="SSF46689">
    <property type="entry name" value="Homeodomain-like"/>
    <property type="match status" value="1"/>
</dbReference>
<dbReference type="PANTHER" id="PTHR30055:SF226">
    <property type="entry name" value="HTH-TYPE TRANSCRIPTIONAL REGULATOR PKSA"/>
    <property type="match status" value="1"/>
</dbReference>
<proteinExistence type="predicted"/>
<sequence length="259" mass="27496">MPAAAYTRDVSDASAEATGGRQARWEPHNAERRARIIAAAIELVEESVPGAAISSQQIADRSGLAKSVLYRQFSGRDELDRRVRSEIAARFTDALDTALDIADGSIARIVARAVGVVVDWIGDHPRLHECLRGGPAADDPVDRDALTGLLAAITDRAARLVTGLAGVVGVADPPVIDTMTFAIVSMTEATVTRWARDPDPALSRGALIAEIASYAWSILDGVSRAHGIVLDPNQPLLELLDDLATPVPDQAARRSGSLR</sequence>
<dbReference type="InterPro" id="IPR050109">
    <property type="entry name" value="HTH-type_TetR-like_transc_reg"/>
</dbReference>
<comment type="caution">
    <text evidence="5">The sequence shown here is derived from an EMBL/GenBank/DDBJ whole genome shotgun (WGS) entry which is preliminary data.</text>
</comment>
<evidence type="ECO:0000313" key="5">
    <source>
        <dbReference type="EMBL" id="RDI67228.1"/>
    </source>
</evidence>
<evidence type="ECO:0000313" key="6">
    <source>
        <dbReference type="Proteomes" id="UP000254869"/>
    </source>
</evidence>
<evidence type="ECO:0000259" key="4">
    <source>
        <dbReference type="PROSITE" id="PS50977"/>
    </source>
</evidence>
<keyword evidence="1 2" id="KW-0238">DNA-binding</keyword>
<keyword evidence="6" id="KW-1185">Reference proteome</keyword>
<gene>
    <name evidence="5" type="ORF">DFR76_103299</name>
</gene>
<accession>A0A370I957</accession>
<reference evidence="5 6" key="1">
    <citation type="submission" date="2018-07" db="EMBL/GenBank/DDBJ databases">
        <title>Genomic Encyclopedia of Type Strains, Phase IV (KMG-IV): sequencing the most valuable type-strain genomes for metagenomic binning, comparative biology and taxonomic classification.</title>
        <authorList>
            <person name="Goeker M."/>
        </authorList>
    </citation>
    <scope>NUCLEOTIDE SEQUENCE [LARGE SCALE GENOMIC DNA]</scope>
    <source>
        <strain evidence="5 6">DSM 44290</strain>
    </source>
</reference>
<dbReference type="Proteomes" id="UP000254869">
    <property type="component" value="Unassembled WGS sequence"/>
</dbReference>
<feature type="domain" description="HTH tetR-type" evidence="4">
    <location>
        <begin position="30"/>
        <end position="91"/>
    </location>
</feature>
<dbReference type="InterPro" id="IPR001647">
    <property type="entry name" value="HTH_TetR"/>
</dbReference>
<dbReference type="GO" id="GO:0000976">
    <property type="term" value="F:transcription cis-regulatory region binding"/>
    <property type="evidence" value="ECO:0007669"/>
    <property type="project" value="TreeGrafter"/>
</dbReference>
<dbReference type="PROSITE" id="PS50977">
    <property type="entry name" value="HTH_TETR_2"/>
    <property type="match status" value="1"/>
</dbReference>
<evidence type="ECO:0000256" key="3">
    <source>
        <dbReference type="SAM" id="MobiDB-lite"/>
    </source>
</evidence>
<dbReference type="AlphaFoldDB" id="A0A370I957"/>
<dbReference type="PANTHER" id="PTHR30055">
    <property type="entry name" value="HTH-TYPE TRANSCRIPTIONAL REGULATOR RUTR"/>
    <property type="match status" value="1"/>
</dbReference>
<protein>
    <submittedName>
        <fullName evidence="5">TetR family transcriptional regulator</fullName>
    </submittedName>
</protein>
<dbReference type="EMBL" id="QQBC01000003">
    <property type="protein sequence ID" value="RDI67228.1"/>
    <property type="molecule type" value="Genomic_DNA"/>
</dbReference>
<feature type="DNA-binding region" description="H-T-H motif" evidence="2">
    <location>
        <begin position="54"/>
        <end position="73"/>
    </location>
</feature>
<dbReference type="GO" id="GO:0003700">
    <property type="term" value="F:DNA-binding transcription factor activity"/>
    <property type="evidence" value="ECO:0007669"/>
    <property type="project" value="TreeGrafter"/>
</dbReference>
<dbReference type="Gene3D" id="1.10.357.10">
    <property type="entry name" value="Tetracycline Repressor, domain 2"/>
    <property type="match status" value="1"/>
</dbReference>
<evidence type="ECO:0000256" key="2">
    <source>
        <dbReference type="PROSITE-ProRule" id="PRU00335"/>
    </source>
</evidence>
<dbReference type="InterPro" id="IPR009057">
    <property type="entry name" value="Homeodomain-like_sf"/>
</dbReference>
<name>A0A370I957_9NOCA</name>
<evidence type="ECO:0000256" key="1">
    <source>
        <dbReference type="ARBA" id="ARBA00023125"/>
    </source>
</evidence>